<dbReference type="Pfam" id="PF05139">
    <property type="entry name" value="Erythro_esteras"/>
    <property type="match status" value="1"/>
</dbReference>
<dbReference type="EMBL" id="CAMXCT020000963">
    <property type="protein sequence ID" value="CAL1138529.1"/>
    <property type="molecule type" value="Genomic_DNA"/>
</dbReference>
<comment type="similarity">
    <text evidence="3">Belongs to the glycosyltransferase group 1 family. Glycosyltransferase 4 subfamily.</text>
</comment>
<comment type="caution">
    <text evidence="13">The sequence shown here is derived from an EMBL/GenBank/DDBJ whole genome shotgun (WGS) entry which is preliminary data.</text>
</comment>
<evidence type="ECO:0000259" key="11">
    <source>
        <dbReference type="PROSITE" id="PS50127"/>
    </source>
</evidence>
<dbReference type="InterPro" id="IPR044525">
    <property type="entry name" value="DGDG1/2"/>
</dbReference>
<evidence type="ECO:0000256" key="8">
    <source>
        <dbReference type="ARBA" id="ARBA00022771"/>
    </source>
</evidence>
<dbReference type="GO" id="GO:0046481">
    <property type="term" value="F:digalactosyldiacylglycerol synthase activity"/>
    <property type="evidence" value="ECO:0007669"/>
    <property type="project" value="InterPro"/>
</dbReference>
<dbReference type="SMART" id="SM00212">
    <property type="entry name" value="UBCc"/>
    <property type="match status" value="1"/>
</dbReference>
<dbReference type="SUPFAM" id="SSF54495">
    <property type="entry name" value="UBC-like"/>
    <property type="match status" value="1"/>
</dbReference>
<dbReference type="Pfam" id="PF02622">
    <property type="entry name" value="DUF179"/>
    <property type="match status" value="1"/>
</dbReference>
<keyword evidence="5" id="KW-0934">Plastid</keyword>
<dbReference type="SUPFAM" id="SSF143456">
    <property type="entry name" value="VC0467-like"/>
    <property type="match status" value="1"/>
</dbReference>
<evidence type="ECO:0000313" key="14">
    <source>
        <dbReference type="EMBL" id="CAL4772466.1"/>
    </source>
</evidence>
<evidence type="ECO:0000256" key="3">
    <source>
        <dbReference type="ARBA" id="ARBA00009481"/>
    </source>
</evidence>
<evidence type="ECO:0000259" key="12">
    <source>
        <dbReference type="PROSITE" id="PS51292"/>
    </source>
</evidence>
<dbReference type="SMART" id="SM00744">
    <property type="entry name" value="RINGv"/>
    <property type="match status" value="1"/>
</dbReference>
<keyword evidence="6" id="KW-0808">Transferase</keyword>
<dbReference type="InterPro" id="IPR011016">
    <property type="entry name" value="Znf_RING-CH"/>
</dbReference>
<evidence type="ECO:0000256" key="6">
    <source>
        <dbReference type="ARBA" id="ARBA00022679"/>
    </source>
</evidence>
<dbReference type="InterPro" id="IPR007815">
    <property type="entry name" value="Emycin_Estase"/>
</dbReference>
<evidence type="ECO:0000256" key="1">
    <source>
        <dbReference type="ARBA" id="ARBA00004229"/>
    </source>
</evidence>
<dbReference type="InterPro" id="IPR000608">
    <property type="entry name" value="UBC"/>
</dbReference>
<evidence type="ECO:0000313" key="13">
    <source>
        <dbReference type="EMBL" id="CAI3985154.1"/>
    </source>
</evidence>
<dbReference type="Gene3D" id="3.40.1660.10">
    <property type="entry name" value="EreA-like (biosynthetic domain)"/>
    <property type="match status" value="1"/>
</dbReference>
<dbReference type="EMBL" id="CAMXCT030000963">
    <property type="protein sequence ID" value="CAL4772466.1"/>
    <property type="molecule type" value="Genomic_DNA"/>
</dbReference>
<keyword evidence="15" id="KW-1185">Reference proteome</keyword>
<evidence type="ECO:0000256" key="5">
    <source>
        <dbReference type="ARBA" id="ARBA00022640"/>
    </source>
</evidence>
<dbReference type="GO" id="GO:0016020">
    <property type="term" value="C:membrane"/>
    <property type="evidence" value="ECO:0007669"/>
    <property type="project" value="UniProtKB-SubCell"/>
</dbReference>
<dbReference type="InterPro" id="IPR016135">
    <property type="entry name" value="UBQ-conjugating_enzyme/RWD"/>
</dbReference>
<dbReference type="Gene3D" id="3.40.50.2000">
    <property type="entry name" value="Glycogen Phosphorylase B"/>
    <property type="match status" value="1"/>
</dbReference>
<gene>
    <name evidence="13" type="ORF">C1SCF055_LOCUS12636</name>
</gene>
<evidence type="ECO:0000256" key="2">
    <source>
        <dbReference type="ARBA" id="ARBA00004370"/>
    </source>
</evidence>
<dbReference type="Pfam" id="PF00179">
    <property type="entry name" value="UQ_con"/>
    <property type="match status" value="1"/>
</dbReference>
<dbReference type="GO" id="GO:0008270">
    <property type="term" value="F:zinc ion binding"/>
    <property type="evidence" value="ECO:0007669"/>
    <property type="project" value="UniProtKB-KW"/>
</dbReference>
<dbReference type="Pfam" id="PF12906">
    <property type="entry name" value="RINGv"/>
    <property type="match status" value="1"/>
</dbReference>
<dbReference type="Gene3D" id="3.30.40.10">
    <property type="entry name" value="Zinc/RING finger domain, C3HC4 (zinc finger)"/>
    <property type="match status" value="1"/>
</dbReference>
<evidence type="ECO:0000256" key="9">
    <source>
        <dbReference type="ARBA" id="ARBA00022833"/>
    </source>
</evidence>
<keyword evidence="10" id="KW-0472">Membrane</keyword>
<keyword evidence="7" id="KW-0479">Metal-binding</keyword>
<comment type="subcellular location">
    <subcellularLocation>
        <location evidence="2">Membrane</location>
    </subcellularLocation>
    <subcellularLocation>
        <location evidence="1">Plastid</location>
        <location evidence="1">Chloroplast</location>
    </subcellularLocation>
</comment>
<evidence type="ECO:0000256" key="4">
    <source>
        <dbReference type="ARBA" id="ARBA00022528"/>
    </source>
</evidence>
<proteinExistence type="inferred from homology"/>
<name>A0A9P1C500_9DINO</name>
<evidence type="ECO:0000256" key="10">
    <source>
        <dbReference type="ARBA" id="ARBA00023136"/>
    </source>
</evidence>
<dbReference type="PROSITE" id="PS50127">
    <property type="entry name" value="UBC_2"/>
    <property type="match status" value="1"/>
</dbReference>
<evidence type="ECO:0000256" key="7">
    <source>
        <dbReference type="ARBA" id="ARBA00022723"/>
    </source>
</evidence>
<feature type="domain" description="RING-CH-type" evidence="12">
    <location>
        <begin position="1176"/>
        <end position="1247"/>
    </location>
</feature>
<protein>
    <submittedName>
        <fullName evidence="14">Digalactosyldiacylglycerol synthase 2, chloroplastic</fullName>
    </submittedName>
</protein>
<dbReference type="CDD" id="cd23799">
    <property type="entry name" value="UBCc_UBE2J"/>
    <property type="match status" value="1"/>
</dbReference>
<dbReference type="CDD" id="cd01635">
    <property type="entry name" value="Glycosyltransferase_GTB-type"/>
    <property type="match status" value="1"/>
</dbReference>
<accession>A0A9P1C500</accession>
<dbReference type="Gene3D" id="3.10.110.10">
    <property type="entry name" value="Ubiquitin Conjugating Enzyme"/>
    <property type="match status" value="1"/>
</dbReference>
<dbReference type="SUPFAM" id="SSF159501">
    <property type="entry name" value="EreA/ChaN-like"/>
    <property type="match status" value="1"/>
</dbReference>
<reference evidence="14 15" key="2">
    <citation type="submission" date="2024-05" db="EMBL/GenBank/DDBJ databases">
        <authorList>
            <person name="Chen Y."/>
            <person name="Shah S."/>
            <person name="Dougan E. K."/>
            <person name="Thang M."/>
            <person name="Chan C."/>
        </authorList>
    </citation>
    <scope>NUCLEOTIDE SEQUENCE [LARGE SCALE GENOMIC DNA]</scope>
</reference>
<feature type="domain" description="UBC core" evidence="11">
    <location>
        <begin position="1006"/>
        <end position="1155"/>
    </location>
</feature>
<dbReference type="GO" id="GO:0009507">
    <property type="term" value="C:chloroplast"/>
    <property type="evidence" value="ECO:0007669"/>
    <property type="project" value="UniProtKB-SubCell"/>
</dbReference>
<dbReference type="Proteomes" id="UP001152797">
    <property type="component" value="Unassembled WGS sequence"/>
</dbReference>
<dbReference type="SUPFAM" id="SSF53756">
    <property type="entry name" value="UDP-Glycosyltransferase/glycogen phosphorylase"/>
    <property type="match status" value="1"/>
</dbReference>
<dbReference type="EMBL" id="CAMXCT010000963">
    <property type="protein sequence ID" value="CAI3985154.1"/>
    <property type="molecule type" value="Genomic_DNA"/>
</dbReference>
<dbReference type="InterPro" id="IPR003774">
    <property type="entry name" value="AlgH-like"/>
</dbReference>
<keyword evidence="4" id="KW-0150">Chloroplast</keyword>
<dbReference type="PANTHER" id="PTHR46132">
    <property type="entry name" value="DIGALACTOSYLDIACYLGLYCEROL SYNTHASE 2, CHLOROPLASTIC"/>
    <property type="match status" value="1"/>
</dbReference>
<dbReference type="OrthoDB" id="413649at2759"/>
<evidence type="ECO:0000313" key="15">
    <source>
        <dbReference type="Proteomes" id="UP001152797"/>
    </source>
</evidence>
<dbReference type="InterPro" id="IPR013083">
    <property type="entry name" value="Znf_RING/FYVE/PHD"/>
</dbReference>
<dbReference type="FunFam" id="3.10.110.10:FF:000109">
    <property type="entry name" value="Ubiquitin-conjugating enzyme E2 J2-like"/>
    <property type="match status" value="1"/>
</dbReference>
<dbReference type="CDD" id="cd16495">
    <property type="entry name" value="RING_CH-C4HC3_MARCH"/>
    <property type="match status" value="1"/>
</dbReference>
<keyword evidence="8" id="KW-0863">Zinc-finger</keyword>
<dbReference type="SUPFAM" id="SSF57850">
    <property type="entry name" value="RING/U-box"/>
    <property type="match status" value="1"/>
</dbReference>
<keyword evidence="9" id="KW-0862">Zinc</keyword>
<dbReference type="Gene3D" id="3.40.1740.10">
    <property type="entry name" value="VC0467-like"/>
    <property type="match status" value="1"/>
</dbReference>
<dbReference type="GO" id="GO:0046677">
    <property type="term" value="P:response to antibiotic"/>
    <property type="evidence" value="ECO:0007669"/>
    <property type="project" value="InterPro"/>
</dbReference>
<sequence length="1544" mass="173227">MAVALAFAGPGLGLGGEAWRPSRFSAPRRLRSRLPTVLRVTGDDVKNMPRNATETEIAETAETAESKDAPWTFSTLISLISGFIGSILSLNAYSQFREATKQREALARQSQRQQVRGSSKSARIVQQLGGSLLDAEAESPLFSLGPVPPCTPASNLRGPDRHFTIITTAALPWRTGTAVNPLLRALYLAKSGKPVILYIPFLEKKDQGYVFAKGVSFDSPEDQEKVVREWCKERAKMDLNTLNLQFRWYAAKYTLSLGSIFPAGDCTQNLQPLDPKDVLILEEPEHLCWFHSGQRWPNLFRHVIGIVHTNYADYMEIDQTLPLELKEGSVFAASTLVCSAYCDVNIKLSDTIMPLPNEVTCNVHGVRSEFLAIGDRSHKSAEGAAKAYYLGKALYPKGWRELLDLLITAGPELSDLVVDGFGSGPDYDEIVEEVNGLSENSAKLNMHPGIDHADTPIHGYGVLINPSTSDVLCTVTVEALAMGKHIVLARHVSNNFFERFKERCHFFEIGDVNSFTKAVREALAAGDPTPLAPEDRHTLSWEAAVERLFDAAEVRVLSGPFERPSEASFSRLAYDLHFGVMKDDTVLGDIVRRTTFGEEEWPSILAQLQWEFQADLGAMRKTLQKTTADGSCGSIVLASNKFRGCSKLDQFNVEQNLECMIAADEYYSKQRLEPPGSRASWNARDQHMMTTILRLRAHSRELFGLDEKDMKIIVWAHNSHVGDATATPMGGMDFQRNEKWNLGQMCRSNLESVFIVGFYSYCGEVRAAKKWGGEGQVMALSPAVPYSFEHRMHEWFAGMHAYFPLHRFRDASKKFEYVPLKSPLNIAYRAVHPMVRVSKDLQRCEEDEALKHKHQTLDPQKSFIAVKRLQIGRNGEVIRLQIKGYDRGQYDGFWVNEYTRYGSRTIHCLPAEHLNALSGPVSPEKLLMVANFPILQRWVGVQYHPETEIESHYGEMSVAKCYDLAVFVDKTRALDVDMTPALAVTVSAALGEERQNTSGKAVVTASHNRRLMMEYRRILKNPIEYIETRPLDTNILEWHFVLTGNQDPYTGGHLGILEFPDDFPMKPPSIKLLTPSGRFEINKRICLSMSDFHKESWNPSWTVEKILIGLMSFMYEENSVSIGSILEPKEDRRRYAAASAYFNAQNEIYVQLFQTPDEAEEEDNIRKLRKVAAAADEAESDKACRYCLVDSGDLVAPCECKGSGQWVHLSCLRQWQKSVLLTQSTHPKYQTRIDEICNVCERPFKEEFKPRSRREALLEYTGEELPKLIQKGNLLASSRPKSEKNGELMRQQRGNLAARLGHFTEAVYVISLCEPYNPNKRGGGAVLGVNLVQKVPDPLERTSRPLLNHGPDVEVTTYPREEWRRHYASLVQVLKQSRVISAVEHYLGGPVEPAEAFALIDLPAPVLETARTASNAVADPGVRRQLASCFELMTPQRIAQVCSRLRVKGSIYFGELSVILGLLASVFVHVGPSDGPMLGDYPVKVFWGYASWNATQLLGEIARRGWGLVVTDATLSFSCWDQEVASWERVVDKSIVARESEYST</sequence>
<dbReference type="PANTHER" id="PTHR46132:SF1">
    <property type="entry name" value="DIGALACTOSYLDIACYLGLYCEROL SYNTHASE 2, CHLOROPLASTIC"/>
    <property type="match status" value="1"/>
</dbReference>
<dbReference type="PROSITE" id="PS51292">
    <property type="entry name" value="ZF_RING_CH"/>
    <property type="match status" value="1"/>
</dbReference>
<reference evidence="13" key="1">
    <citation type="submission" date="2022-10" db="EMBL/GenBank/DDBJ databases">
        <authorList>
            <person name="Chen Y."/>
            <person name="Dougan E. K."/>
            <person name="Chan C."/>
            <person name="Rhodes N."/>
            <person name="Thang M."/>
        </authorList>
    </citation>
    <scope>NUCLEOTIDE SEQUENCE</scope>
</reference>
<organism evidence="13">
    <name type="scientific">Cladocopium goreaui</name>
    <dbReference type="NCBI Taxonomy" id="2562237"/>
    <lineage>
        <taxon>Eukaryota</taxon>
        <taxon>Sar</taxon>
        <taxon>Alveolata</taxon>
        <taxon>Dinophyceae</taxon>
        <taxon>Suessiales</taxon>
        <taxon>Symbiodiniaceae</taxon>
        <taxon>Cladocopium</taxon>
    </lineage>
</organism>